<evidence type="ECO:0000256" key="5">
    <source>
        <dbReference type="SAM" id="MobiDB-lite"/>
    </source>
</evidence>
<feature type="compositionally biased region" description="Low complexity" evidence="5">
    <location>
        <begin position="1212"/>
        <end position="1232"/>
    </location>
</feature>
<dbReference type="GO" id="GO:1901981">
    <property type="term" value="F:phosphatidylinositol phosphate binding"/>
    <property type="evidence" value="ECO:0007669"/>
    <property type="project" value="TreeGrafter"/>
</dbReference>
<evidence type="ECO:0000256" key="1">
    <source>
        <dbReference type="ARBA" id="ARBA00004603"/>
    </source>
</evidence>
<dbReference type="GO" id="GO:0006914">
    <property type="term" value="P:autophagy"/>
    <property type="evidence" value="ECO:0007669"/>
    <property type="project" value="UniProtKB-KW"/>
</dbReference>
<reference evidence="9" key="1">
    <citation type="submission" date="2011-02" db="EMBL/GenBank/DDBJ databases">
        <title>The Genome Sequence of Capsaspora owczarzaki ATCC 30864.</title>
        <authorList>
            <person name="Russ C."/>
            <person name="Cuomo C."/>
            <person name="Burger G."/>
            <person name="Gray M.W."/>
            <person name="Holland P.W.H."/>
            <person name="King N."/>
            <person name="Lang F.B.F."/>
            <person name="Roger A.J."/>
            <person name="Ruiz-Trillo I."/>
            <person name="Young S.K."/>
            <person name="Zeng Q."/>
            <person name="Gargeya S."/>
            <person name="Alvarado L."/>
            <person name="Berlin A."/>
            <person name="Chapman S.B."/>
            <person name="Chen Z."/>
            <person name="Freedman E."/>
            <person name="Gellesch M."/>
            <person name="Goldberg J."/>
            <person name="Griggs A."/>
            <person name="Gujja S."/>
            <person name="Heilman E."/>
            <person name="Heiman D."/>
            <person name="Howarth C."/>
            <person name="Mehta T."/>
            <person name="Neiman D."/>
            <person name="Pearson M."/>
            <person name="Roberts A."/>
            <person name="Saif S."/>
            <person name="Shea T."/>
            <person name="Shenoy N."/>
            <person name="Sisk P."/>
            <person name="Stolte C."/>
            <person name="Sykes S."/>
            <person name="White J."/>
            <person name="Yandava C."/>
            <person name="Haas B."/>
            <person name="Nusbaum C."/>
            <person name="Birren B."/>
        </authorList>
    </citation>
    <scope>NUCLEOTIDE SEQUENCE</scope>
    <source>
        <strain evidence="9">ATCC 30864</strain>
    </source>
</reference>
<dbReference type="SUPFAM" id="SSF140741">
    <property type="entry name" value="RUN domain-like"/>
    <property type="match status" value="1"/>
</dbReference>
<organism evidence="8 9">
    <name type="scientific">Capsaspora owczarzaki (strain ATCC 30864)</name>
    <dbReference type="NCBI Taxonomy" id="595528"/>
    <lineage>
        <taxon>Eukaryota</taxon>
        <taxon>Filasterea</taxon>
        <taxon>Capsaspora</taxon>
    </lineage>
</organism>
<dbReference type="SMART" id="SM00593">
    <property type="entry name" value="RUN"/>
    <property type="match status" value="1"/>
</dbReference>
<dbReference type="InterPro" id="IPR037213">
    <property type="entry name" value="Run_dom_sf"/>
</dbReference>
<dbReference type="EMBL" id="KE346360">
    <property type="protein sequence ID" value="KJE89634.1"/>
    <property type="molecule type" value="Genomic_DNA"/>
</dbReference>
<feature type="region of interest" description="Disordered" evidence="5">
    <location>
        <begin position="588"/>
        <end position="693"/>
    </location>
</feature>
<feature type="domain" description="RUN" evidence="7">
    <location>
        <begin position="109"/>
        <end position="241"/>
    </location>
</feature>
<keyword evidence="4" id="KW-0072">Autophagy</keyword>
<feature type="compositionally biased region" description="Low complexity" evidence="5">
    <location>
        <begin position="1288"/>
        <end position="1301"/>
    </location>
</feature>
<feature type="region of interest" description="Disordered" evidence="5">
    <location>
        <begin position="516"/>
        <end position="536"/>
    </location>
</feature>
<feature type="compositionally biased region" description="Low complexity" evidence="5">
    <location>
        <begin position="438"/>
        <end position="450"/>
    </location>
</feature>
<dbReference type="PANTHER" id="PTHR45971:SF1">
    <property type="entry name" value="RUBICON, ISOFORM A"/>
    <property type="match status" value="1"/>
</dbReference>
<evidence type="ECO:0000259" key="7">
    <source>
        <dbReference type="PROSITE" id="PS50826"/>
    </source>
</evidence>
<dbReference type="InterPro" id="IPR052428">
    <property type="entry name" value="Autophagy_HostDef_Reg"/>
</dbReference>
<feature type="region of interest" description="Disordered" evidence="5">
    <location>
        <begin position="1280"/>
        <end position="1323"/>
    </location>
</feature>
<feature type="region of interest" description="Disordered" evidence="5">
    <location>
        <begin position="1145"/>
        <end position="1192"/>
    </location>
</feature>
<dbReference type="Gene3D" id="1.20.58.900">
    <property type="match status" value="1"/>
</dbReference>
<feature type="transmembrane region" description="Helical" evidence="6">
    <location>
        <begin position="51"/>
        <end position="70"/>
    </location>
</feature>
<feature type="region of interest" description="Disordered" evidence="5">
    <location>
        <begin position="778"/>
        <end position="810"/>
    </location>
</feature>
<name>A0A0D2X0T8_CAPO3</name>
<feature type="compositionally biased region" description="Low complexity" evidence="5">
    <location>
        <begin position="743"/>
        <end position="752"/>
    </location>
</feature>
<keyword evidence="6" id="KW-1133">Transmembrane helix</keyword>
<feature type="region of interest" description="Disordered" evidence="5">
    <location>
        <begin position="1210"/>
        <end position="1232"/>
    </location>
</feature>
<feature type="compositionally biased region" description="Low complexity" evidence="5">
    <location>
        <begin position="459"/>
        <end position="469"/>
    </location>
</feature>
<dbReference type="SMART" id="SM01175">
    <property type="entry name" value="DUF4206"/>
    <property type="match status" value="1"/>
</dbReference>
<dbReference type="eggNOG" id="KOG1829">
    <property type="taxonomic scope" value="Eukaryota"/>
</dbReference>
<protein>
    <recommendedName>
        <fullName evidence="7">RUN domain-containing protein</fullName>
    </recommendedName>
</protein>
<dbReference type="GO" id="GO:0005770">
    <property type="term" value="C:late endosome"/>
    <property type="evidence" value="ECO:0007669"/>
    <property type="project" value="UniProtKB-SubCell"/>
</dbReference>
<feature type="compositionally biased region" description="Basic residues" evidence="5">
    <location>
        <begin position="1009"/>
        <end position="1019"/>
    </location>
</feature>
<feature type="compositionally biased region" description="Low complexity" evidence="5">
    <location>
        <begin position="403"/>
        <end position="428"/>
    </location>
</feature>
<evidence type="ECO:0000256" key="6">
    <source>
        <dbReference type="SAM" id="Phobius"/>
    </source>
</evidence>
<sequence length="1678" mass="180592">MNSPPPPLLHSTCTLKYQIPCQTKQTVHFFFFFAFFSFLPHFSVTRSISPFSLAFPFFPLSLSLYIYLSFPPMDEREPQRRNLLHAVKLAVQGVLGDALNHPETLSTYRPDAIQLNLLCSDLEKILYYGLRDSAGMWQGNRTFWMFIEGLEWLNKAQSVSLSNIRLYGDDSITRQRAWLRQAVIYKKFVEHIVILTGHRTHLKQYYHQWAILCSDECVQVLASMMLPLDRINLVEVDRKPNAQPAPPAVAGRPPNTPQPSEHDVAVRAVIAQDLANSAPVSAAVSAPTAEKKKKSKVKKNVAVVEGFAGQGETSTTSSTTNGILTALKSKQPAAEDSDKPAQRRSSTSIAISHASAGSGASLSTLEGVAQSAPAVTNDQTNSAKRLSAGTSDDLLQSVLDQHASATRPSTSTSSSSSQPSSFIPQAQSTSPSLQTSHTTPVTAAAITPATHSAPAQHQTSSNASSATASPVLTTKTPERLLEEEAPYGSFFSTQGFAASQPQVTTGPAVIASSLAATQSPRSPLRPQHSRAASSSSALDFIPGAPAAKSAATIDSSSPRDPTRFFKGHSFANSVLSTDQAGIIATGEFARQGDGLRGEPGRDDLLDSQEETARSRGSSKSSTKSADGRDDIAKLKRLTHRRVKSGADDSALSRSTSLTGEALAAAGPESVAASHPSASAKGKGPLQATSADQTLSKSASASSLSAAATAPADDDDDALYGMHASLEDEEHQRDQVHSSYPHPAVAAAAAQAVSTKGTPTLPDTPTLIRDQFQLNQERQLAASAPSATNSSLSHAQPQHQQHLQQQFQQQLEAQQYPPQLQSQQANFFPSPKAVSRSDSSQLGWRASYNGVGGNPLTSPNIIDIISDSQYATSSELEKENAHFTVSEALIAAVEESRQVAQVISASANDLSMTGYQTPGFGDVNGDGGAIGDPQAHFNRNGMPEAHPPTSSHLVDDVVVVREMDDDTTLLHDSRALENAILVNRTADAGEFSDDSDEEIMQLKRQLLAKKRQKELRKRKGSASDVSRTEDPLAASGISTASSDMNAASLRLSLQDDQLASFANRSKQSAASAMRRPDSQRAQSVSLHHLPSDSEDDLFDDEEVDETASRLNAAKEARRQRQLNAAQVSATATSAAAVAAAAVGSNSLERGEGSISPSPSASSGLSAGRQMSLPRSRAQSGGALTPPPADDVYSQDRYARHTPWSTASGRFSIQPQQQQQLLQQQSTHQPQPLDYNPVAATAVAAAAAAAAVAALTSVPGENDEEVRSTAAFVAKQFLQSLPTAPSPAQSMSPHMDMSMSSESLDVLPGSRALSPQPGGRRTPNSSLPYTIAHHLQHAMRFLVKDADTPQTMLPLPLNLARRNSLIRANRDLSIPPMSGEVPPPGVYNDNVPVASPPLASASGMEADAKAGQQRATRVRGTDDWAPPRSQVIFNVQTKPSKTKVGVAAQNYRCTGCGLRFEENYVKKFRFCEYIGKFFCASCHSNSVEIIPALVLHKWDFKPRKVSNFAKELLHRIFSEPVYNIGAINANLYSKVKALAALRTTRTQLTLMKDYLRTCRTGAKLLESIADREYLVNESELYSMRDLLEIYPEDKISEPLRALARNGMAHVMKCELCQAKGFICEFCNNSKDILYPFQLGKSVQCEGCKSFFHAECYVKDRCPKCMRIRARESKRALTAAP</sequence>
<feature type="compositionally biased region" description="Acidic residues" evidence="5">
    <location>
        <begin position="1091"/>
        <end position="1104"/>
    </location>
</feature>
<evidence type="ECO:0000313" key="8">
    <source>
        <dbReference type="EMBL" id="KJE89634.1"/>
    </source>
</evidence>
<feature type="compositionally biased region" description="Low complexity" evidence="5">
    <location>
        <begin position="1151"/>
        <end position="1166"/>
    </location>
</feature>
<evidence type="ECO:0000256" key="3">
    <source>
        <dbReference type="ARBA" id="ARBA00022753"/>
    </source>
</evidence>
<keyword evidence="2" id="KW-0597">Phosphoprotein</keyword>
<feature type="region of interest" description="Disordered" evidence="5">
    <location>
        <begin position="241"/>
        <end position="262"/>
    </location>
</feature>
<dbReference type="InterPro" id="IPR004012">
    <property type="entry name" value="Run_dom"/>
</dbReference>
<feature type="transmembrane region" description="Helical" evidence="6">
    <location>
        <begin position="26"/>
        <end position="44"/>
    </location>
</feature>
<feature type="compositionally biased region" description="Basic residues" evidence="5">
    <location>
        <begin position="634"/>
        <end position="643"/>
    </location>
</feature>
<keyword evidence="3" id="KW-0967">Endosome</keyword>
<dbReference type="Proteomes" id="UP000008743">
    <property type="component" value="Unassembled WGS sequence"/>
</dbReference>
<dbReference type="eggNOG" id="KOG4381">
    <property type="taxonomic scope" value="Eukaryota"/>
</dbReference>
<dbReference type="OrthoDB" id="10067503at2759"/>
<dbReference type="PROSITE" id="PS50826">
    <property type="entry name" value="RUN"/>
    <property type="match status" value="1"/>
</dbReference>
<dbReference type="InterPro" id="IPR048569">
    <property type="entry name" value="RUBC_PIKBD"/>
</dbReference>
<evidence type="ECO:0000256" key="4">
    <source>
        <dbReference type="ARBA" id="ARBA00023006"/>
    </source>
</evidence>
<keyword evidence="6" id="KW-0472">Membrane</keyword>
<feature type="region of interest" description="Disordered" evidence="5">
    <location>
        <begin position="1009"/>
        <end position="1038"/>
    </location>
</feature>
<feature type="region of interest" description="Disordered" evidence="5">
    <location>
        <begin position="329"/>
        <end position="357"/>
    </location>
</feature>
<dbReference type="Pfam" id="PF21054">
    <property type="entry name" value="RUBC_PIKBD"/>
    <property type="match status" value="1"/>
</dbReference>
<keyword evidence="6" id="KW-0812">Transmembrane</keyword>
<feature type="compositionally biased region" description="Low complexity" evidence="5">
    <location>
        <begin position="614"/>
        <end position="624"/>
    </location>
</feature>
<feature type="compositionally biased region" description="Basic and acidic residues" evidence="5">
    <location>
        <begin position="593"/>
        <end position="604"/>
    </location>
</feature>
<evidence type="ECO:0000256" key="2">
    <source>
        <dbReference type="ARBA" id="ARBA00022553"/>
    </source>
</evidence>
<comment type="subcellular location">
    <subcellularLocation>
        <location evidence="1">Late endosome</location>
    </subcellularLocation>
</comment>
<feature type="region of interest" description="Disordered" evidence="5">
    <location>
        <begin position="1061"/>
        <end position="1105"/>
    </location>
</feature>
<dbReference type="Pfam" id="PF13901">
    <property type="entry name" value="RH_dom"/>
    <property type="match status" value="1"/>
</dbReference>
<gene>
    <name evidence="8" type="ORF">CAOG_001070</name>
</gene>
<feature type="compositionally biased region" description="Low complexity" evidence="5">
    <location>
        <begin position="345"/>
        <end position="357"/>
    </location>
</feature>
<dbReference type="Pfam" id="PF02759">
    <property type="entry name" value="RUN"/>
    <property type="match status" value="1"/>
</dbReference>
<feature type="compositionally biased region" description="Low complexity" evidence="5">
    <location>
        <begin position="793"/>
        <end position="810"/>
    </location>
</feature>
<keyword evidence="9" id="KW-1185">Reference proteome</keyword>
<feature type="compositionally biased region" description="Polar residues" evidence="5">
    <location>
        <begin position="753"/>
        <end position="762"/>
    </location>
</feature>
<feature type="region of interest" description="Disordered" evidence="5">
    <location>
        <begin position="402"/>
        <end position="471"/>
    </location>
</feature>
<feature type="region of interest" description="Disordered" evidence="5">
    <location>
        <begin position="727"/>
        <end position="765"/>
    </location>
</feature>
<evidence type="ECO:0000313" key="9">
    <source>
        <dbReference type="Proteomes" id="UP000008743"/>
    </source>
</evidence>
<proteinExistence type="predicted"/>
<dbReference type="CDD" id="cd15489">
    <property type="entry name" value="PHD_SF"/>
    <property type="match status" value="1"/>
</dbReference>
<dbReference type="PANTHER" id="PTHR45971">
    <property type="entry name" value="PHOX (PX) DOMAIN-CONTAINING PROTEIN"/>
    <property type="match status" value="1"/>
</dbReference>
<accession>A0A0D2X0T8</accession>
<dbReference type="STRING" id="595528.A0A0D2X0T8"/>
<dbReference type="InParanoid" id="A0A0D2X0T8"/>
<dbReference type="InterPro" id="IPR025258">
    <property type="entry name" value="RH_dom"/>
</dbReference>